<comment type="similarity">
    <text evidence="2">Belongs to the ABC transporter superfamily. ABCG family. PDR (TC 3.A.1.205) subfamily.</text>
</comment>
<evidence type="ECO:0000256" key="3">
    <source>
        <dbReference type="ARBA" id="ARBA00022448"/>
    </source>
</evidence>
<dbReference type="GO" id="GO:0071944">
    <property type="term" value="C:cell periphery"/>
    <property type="evidence" value="ECO:0007669"/>
    <property type="project" value="UniProtKB-ARBA"/>
</dbReference>
<comment type="caution">
    <text evidence="13">The sequence shown here is derived from an EMBL/GenBank/DDBJ whole genome shotgun (WGS) entry which is preliminary data.</text>
</comment>
<dbReference type="FunFam" id="3.40.50.300:FF:002615">
    <property type="entry name" value="ABC transporter"/>
    <property type="match status" value="1"/>
</dbReference>
<evidence type="ECO:0000256" key="1">
    <source>
        <dbReference type="ARBA" id="ARBA00004141"/>
    </source>
</evidence>
<evidence type="ECO:0000256" key="10">
    <source>
        <dbReference type="SAM" id="MobiDB-lite"/>
    </source>
</evidence>
<evidence type="ECO:0000313" key="14">
    <source>
        <dbReference type="Proteomes" id="UP001489004"/>
    </source>
</evidence>
<dbReference type="GO" id="GO:0005524">
    <property type="term" value="F:ATP binding"/>
    <property type="evidence" value="ECO:0007669"/>
    <property type="project" value="UniProtKB-KW"/>
</dbReference>
<organism evidence="13 14">
    <name type="scientific">[Myrmecia] bisecta</name>
    <dbReference type="NCBI Taxonomy" id="41462"/>
    <lineage>
        <taxon>Eukaryota</taxon>
        <taxon>Viridiplantae</taxon>
        <taxon>Chlorophyta</taxon>
        <taxon>core chlorophytes</taxon>
        <taxon>Trebouxiophyceae</taxon>
        <taxon>Trebouxiales</taxon>
        <taxon>Trebouxiaceae</taxon>
        <taxon>Myrmecia</taxon>
    </lineage>
</organism>
<dbReference type="InterPro" id="IPR003439">
    <property type="entry name" value="ABC_transporter-like_ATP-bd"/>
</dbReference>
<feature type="transmembrane region" description="Helical" evidence="11">
    <location>
        <begin position="613"/>
        <end position="632"/>
    </location>
</feature>
<gene>
    <name evidence="13" type="ORF">WJX72_010612</name>
</gene>
<dbReference type="PANTHER" id="PTHR19241">
    <property type="entry name" value="ATP-BINDING CASSETTE TRANSPORTER"/>
    <property type="match status" value="1"/>
</dbReference>
<dbReference type="InterPro" id="IPR013525">
    <property type="entry name" value="ABC2_TM"/>
</dbReference>
<feature type="transmembrane region" description="Helical" evidence="11">
    <location>
        <begin position="672"/>
        <end position="692"/>
    </location>
</feature>
<dbReference type="GO" id="GO:0016887">
    <property type="term" value="F:ATP hydrolysis activity"/>
    <property type="evidence" value="ECO:0007669"/>
    <property type="project" value="InterPro"/>
</dbReference>
<dbReference type="Pfam" id="PF08370">
    <property type="entry name" value="PDR_assoc"/>
    <property type="match status" value="1"/>
</dbReference>
<evidence type="ECO:0000256" key="11">
    <source>
        <dbReference type="SAM" id="Phobius"/>
    </source>
</evidence>
<dbReference type="SUPFAM" id="SSF52540">
    <property type="entry name" value="P-loop containing nucleoside triphosphate hydrolases"/>
    <property type="match status" value="1"/>
</dbReference>
<dbReference type="Proteomes" id="UP001489004">
    <property type="component" value="Unassembled WGS sequence"/>
</dbReference>
<keyword evidence="6" id="KW-0547">Nucleotide-binding</keyword>
<evidence type="ECO:0000256" key="8">
    <source>
        <dbReference type="ARBA" id="ARBA00022989"/>
    </source>
</evidence>
<dbReference type="SMART" id="SM00382">
    <property type="entry name" value="AAA"/>
    <property type="match status" value="1"/>
</dbReference>
<dbReference type="GO" id="GO:0016020">
    <property type="term" value="C:membrane"/>
    <property type="evidence" value="ECO:0007669"/>
    <property type="project" value="UniProtKB-SubCell"/>
</dbReference>
<dbReference type="InterPro" id="IPR003593">
    <property type="entry name" value="AAA+_ATPase"/>
</dbReference>
<evidence type="ECO:0000256" key="9">
    <source>
        <dbReference type="ARBA" id="ARBA00023136"/>
    </source>
</evidence>
<protein>
    <recommendedName>
        <fullName evidence="12">ABC transporter domain-containing protein</fullName>
    </recommendedName>
</protein>
<dbReference type="EMBL" id="JALJOR010000001">
    <property type="protein sequence ID" value="KAK9830255.1"/>
    <property type="molecule type" value="Genomic_DNA"/>
</dbReference>
<keyword evidence="5" id="KW-0677">Repeat</keyword>
<dbReference type="Pfam" id="PF00005">
    <property type="entry name" value="ABC_tran"/>
    <property type="match status" value="1"/>
</dbReference>
<keyword evidence="8 11" id="KW-1133">Transmembrane helix</keyword>
<sequence length="841" mass="92985">MAVSLFRLMGALGRTLVIATTIATLVLLVIMVLGGFVIIKPDIHPWWIWGFWASPLMYAQQAAANNEFTSPKWRFPAPLNPSETMGEYALFARGLFYRYYWVWIGISVVWAYCLLFNAALVIAQTYLHPLGGSTHGAPPTESDVLTADTKRGVAGTHDPAHPQGQPNGVPAPANWKEGRSESSRGSSNAVISAAEQGLQDNHAGLERDSRTAIKGVSREGDLVLPFPKLAMTFAHIWYSVDLPKGATPAPPNPAVPENVQIVGGKVQLVLLKDVSGAFQPGVLTALVGVSGAGKTTLMDVLAGRKTEGHITGDIRVGGYPKDQKTFARISGYVEQNDIHSPQLTVYESLMFSARLRLHGVDMLTAERFVHQIMDLVELTPLSSALVGLPGVTGLSVEQRKRLTIAVELVANPSIIFMDEPTTGLDARAAAIVMRTVRNTVNTGRTVVCTIHQPSIDIFEAFDALLLLKRGGKCIYSGPLGHHSCRLIEYFESIPGVPKIRPGINPATWMLEVTSPAMEDKLGVDFADVYSRSPLYREVEALIQQLSQPQGEALHFDSPYATNFATQTLLLLRRSFVIYWRSPQYNTVRYTYTVAVGFIIGSIYWRLGMRRSTYGDILNVMGGLFSSTIFLGVSNASSVQPVVAVERAVFYRERAAGMYGAFPYGFAQGAVEIPFLLIQTIVYTAITYFMIHFEYNAAKFFWYLFFVFLTLLYYTLYGIAAVAVTPNVQMAAVISSAFYSLWFLFAGFVIPRPRIPGWWVWYYYLDPVAFTLYGLIASQLGDVDTLITVPGQPPQTVRHFLRTYFDFKHDFLGFGVLILLGFSAALWIGSAMALRFINFNKR</sequence>
<keyword evidence="7" id="KW-0067">ATP-binding</keyword>
<evidence type="ECO:0000256" key="6">
    <source>
        <dbReference type="ARBA" id="ARBA00022741"/>
    </source>
</evidence>
<dbReference type="InterPro" id="IPR034003">
    <property type="entry name" value="ABCG_PDR_2"/>
</dbReference>
<feature type="transmembrane region" description="Helical" evidence="11">
    <location>
        <begin position="761"/>
        <end position="780"/>
    </location>
</feature>
<evidence type="ECO:0000313" key="13">
    <source>
        <dbReference type="EMBL" id="KAK9830255.1"/>
    </source>
</evidence>
<evidence type="ECO:0000256" key="4">
    <source>
        <dbReference type="ARBA" id="ARBA00022692"/>
    </source>
</evidence>
<keyword evidence="4 11" id="KW-0812">Transmembrane</keyword>
<feature type="transmembrane region" description="Helical" evidence="11">
    <location>
        <begin position="810"/>
        <end position="836"/>
    </location>
</feature>
<dbReference type="InterPro" id="IPR013581">
    <property type="entry name" value="PDR_assoc"/>
</dbReference>
<dbReference type="PROSITE" id="PS50893">
    <property type="entry name" value="ABC_TRANSPORTER_2"/>
    <property type="match status" value="1"/>
</dbReference>
<feature type="transmembrane region" description="Helical" evidence="11">
    <location>
        <begin position="16"/>
        <end position="39"/>
    </location>
</feature>
<dbReference type="CDD" id="cd03232">
    <property type="entry name" value="ABCG_PDR_domain2"/>
    <property type="match status" value="1"/>
</dbReference>
<dbReference type="FunFam" id="3.40.50.300:FF:003489">
    <property type="entry name" value="ABC transporter G family member 39"/>
    <property type="match status" value="1"/>
</dbReference>
<dbReference type="Gene3D" id="3.40.50.300">
    <property type="entry name" value="P-loop containing nucleotide triphosphate hydrolases"/>
    <property type="match status" value="1"/>
</dbReference>
<feature type="transmembrane region" description="Helical" evidence="11">
    <location>
        <begin position="729"/>
        <end position="749"/>
    </location>
</feature>
<dbReference type="AlphaFoldDB" id="A0AAW1R9N1"/>
<reference evidence="13 14" key="1">
    <citation type="journal article" date="2024" name="Nat. Commun.">
        <title>Phylogenomics reveals the evolutionary origins of lichenization in chlorophyte algae.</title>
        <authorList>
            <person name="Puginier C."/>
            <person name="Libourel C."/>
            <person name="Otte J."/>
            <person name="Skaloud P."/>
            <person name="Haon M."/>
            <person name="Grisel S."/>
            <person name="Petersen M."/>
            <person name="Berrin J.G."/>
            <person name="Delaux P.M."/>
            <person name="Dal Grande F."/>
            <person name="Keller J."/>
        </authorList>
    </citation>
    <scope>NUCLEOTIDE SEQUENCE [LARGE SCALE GENOMIC DNA]</scope>
    <source>
        <strain evidence="13 14">SAG 2043</strain>
    </source>
</reference>
<feature type="domain" description="ABC transporter" evidence="12">
    <location>
        <begin position="254"/>
        <end position="494"/>
    </location>
</feature>
<evidence type="ECO:0000256" key="5">
    <source>
        <dbReference type="ARBA" id="ARBA00022737"/>
    </source>
</evidence>
<proteinExistence type="inferred from homology"/>
<dbReference type="InterPro" id="IPR027417">
    <property type="entry name" value="P-loop_NTPase"/>
</dbReference>
<evidence type="ECO:0000259" key="12">
    <source>
        <dbReference type="PROSITE" id="PS50893"/>
    </source>
</evidence>
<keyword evidence="9 11" id="KW-0472">Membrane</keyword>
<feature type="transmembrane region" description="Helical" evidence="11">
    <location>
        <begin position="589"/>
        <end position="606"/>
    </location>
</feature>
<accession>A0AAW1R9N1</accession>
<feature type="region of interest" description="Disordered" evidence="10">
    <location>
        <begin position="152"/>
        <end position="191"/>
    </location>
</feature>
<dbReference type="GO" id="GO:0140359">
    <property type="term" value="F:ABC-type transporter activity"/>
    <property type="evidence" value="ECO:0007669"/>
    <property type="project" value="InterPro"/>
</dbReference>
<keyword evidence="14" id="KW-1185">Reference proteome</keyword>
<feature type="transmembrane region" description="Helical" evidence="11">
    <location>
        <begin position="100"/>
        <end position="123"/>
    </location>
</feature>
<evidence type="ECO:0000256" key="7">
    <source>
        <dbReference type="ARBA" id="ARBA00022840"/>
    </source>
</evidence>
<feature type="transmembrane region" description="Helical" evidence="11">
    <location>
        <begin position="699"/>
        <end position="723"/>
    </location>
</feature>
<name>A0AAW1R9N1_9CHLO</name>
<evidence type="ECO:0000256" key="2">
    <source>
        <dbReference type="ARBA" id="ARBA00006012"/>
    </source>
</evidence>
<dbReference type="Pfam" id="PF01061">
    <property type="entry name" value="ABC2_membrane"/>
    <property type="match status" value="2"/>
</dbReference>
<keyword evidence="3" id="KW-0813">Transport</keyword>
<comment type="subcellular location">
    <subcellularLocation>
        <location evidence="1">Membrane</location>
        <topology evidence="1">Multi-pass membrane protein</topology>
    </subcellularLocation>
</comment>